<dbReference type="HOGENOM" id="CLU_065194_1_0_1"/>
<organism evidence="3 4">
    <name type="scientific">Moniliophthora roreri (strain MCA 2997)</name>
    <name type="common">Cocoa frosty pod rot fungus</name>
    <name type="synonym">Crinipellis roreri</name>
    <dbReference type="NCBI Taxonomy" id="1381753"/>
    <lineage>
        <taxon>Eukaryota</taxon>
        <taxon>Fungi</taxon>
        <taxon>Dikarya</taxon>
        <taxon>Basidiomycota</taxon>
        <taxon>Agaricomycotina</taxon>
        <taxon>Agaricomycetes</taxon>
        <taxon>Agaricomycetidae</taxon>
        <taxon>Agaricales</taxon>
        <taxon>Marasmiineae</taxon>
        <taxon>Marasmiaceae</taxon>
        <taxon>Moniliophthora</taxon>
    </lineage>
</organism>
<evidence type="ECO:0000313" key="3">
    <source>
        <dbReference type="EMBL" id="ESK80762.1"/>
    </source>
</evidence>
<gene>
    <name evidence="3" type="ORF">Moror_15449</name>
</gene>
<protein>
    <submittedName>
        <fullName evidence="3">Uncharacterized protein</fullName>
    </submittedName>
</protein>
<keyword evidence="4" id="KW-1185">Reference proteome</keyword>
<dbReference type="AlphaFoldDB" id="V2WGQ9"/>
<evidence type="ECO:0000313" key="4">
    <source>
        <dbReference type="Proteomes" id="UP000017559"/>
    </source>
</evidence>
<dbReference type="EMBL" id="AWSO01003024">
    <property type="protein sequence ID" value="ESK80762.1"/>
    <property type="molecule type" value="Genomic_DNA"/>
</dbReference>
<evidence type="ECO:0000256" key="2">
    <source>
        <dbReference type="SAM" id="MobiDB-lite"/>
    </source>
</evidence>
<keyword evidence="1" id="KW-0175">Coiled coil</keyword>
<accession>V2WGQ9</accession>
<evidence type="ECO:0000256" key="1">
    <source>
        <dbReference type="SAM" id="Coils"/>
    </source>
</evidence>
<sequence length="200" mass="22280">MRVELGSSEEGVWVPVEDGQECDNCQRWKKNPVACERQIKTWNGQTQPIGTCKACRSSKIQCSFVAQVPENVAGPSKLKACGHLKSYLVVEDSDGDFSSDESAAKLGRLILLEVKQMRHKMNEQMDKLFSQVEHLEKEAETLHHRSAQVLDVLDVAHSDGEEEEKVQPKLDKGKGKAVEELEDGSESESRVKSLVAESED</sequence>
<feature type="compositionally biased region" description="Basic and acidic residues" evidence="2">
    <location>
        <begin position="157"/>
        <end position="179"/>
    </location>
</feature>
<comment type="caution">
    <text evidence="3">The sequence shown here is derived from an EMBL/GenBank/DDBJ whole genome shotgun (WGS) entry which is preliminary data.</text>
</comment>
<feature type="coiled-coil region" evidence="1">
    <location>
        <begin position="118"/>
        <end position="145"/>
    </location>
</feature>
<reference evidence="3 4" key="1">
    <citation type="journal article" date="2014" name="BMC Genomics">
        <title>Genome and secretome analysis of the hemibiotrophic fungal pathogen, Moniliophthora roreri, which causes frosty pod rot disease of cacao: mechanisms of the biotrophic and necrotrophic phases.</title>
        <authorList>
            <person name="Meinhardt L.W."/>
            <person name="Costa G.G.L."/>
            <person name="Thomazella D.P.T."/>
            <person name="Teixeira P.J.P.L."/>
            <person name="Carazzolle M.F."/>
            <person name="Schuster S.C."/>
            <person name="Carlson J.E."/>
            <person name="Guiltinan M.J."/>
            <person name="Mieczkowski P."/>
            <person name="Farmer A."/>
            <person name="Ramaraj T."/>
            <person name="Crozier J."/>
            <person name="Davis R.E."/>
            <person name="Shao J."/>
            <person name="Melnick R.L."/>
            <person name="Pereira G.A.G."/>
            <person name="Bailey B.A."/>
        </authorList>
    </citation>
    <scope>NUCLEOTIDE SEQUENCE [LARGE SCALE GENOMIC DNA]</scope>
    <source>
        <strain evidence="3 4">MCA 2997</strain>
    </source>
</reference>
<feature type="region of interest" description="Disordered" evidence="2">
    <location>
        <begin position="157"/>
        <end position="200"/>
    </location>
</feature>
<dbReference type="KEGG" id="mrr:Moror_15449"/>
<proteinExistence type="predicted"/>
<dbReference type="Proteomes" id="UP000017559">
    <property type="component" value="Unassembled WGS sequence"/>
</dbReference>
<name>V2WGQ9_MONRO</name>